<dbReference type="PROSITE" id="PS50158">
    <property type="entry name" value="ZF_CCHC"/>
    <property type="match status" value="1"/>
</dbReference>
<gene>
    <name evidence="4" type="ORF">EJD97_004154</name>
</gene>
<protein>
    <recommendedName>
        <fullName evidence="3">CCHC-type domain-containing protein</fullName>
    </recommendedName>
</protein>
<dbReference type="GO" id="GO:0008270">
    <property type="term" value="F:zinc ion binding"/>
    <property type="evidence" value="ECO:0007669"/>
    <property type="project" value="UniProtKB-KW"/>
</dbReference>
<organism evidence="4">
    <name type="scientific">Solanum chilense</name>
    <name type="common">Tomato</name>
    <name type="synonym">Lycopersicon chilense</name>
    <dbReference type="NCBI Taxonomy" id="4083"/>
    <lineage>
        <taxon>Eukaryota</taxon>
        <taxon>Viridiplantae</taxon>
        <taxon>Streptophyta</taxon>
        <taxon>Embryophyta</taxon>
        <taxon>Tracheophyta</taxon>
        <taxon>Spermatophyta</taxon>
        <taxon>Magnoliopsida</taxon>
        <taxon>eudicotyledons</taxon>
        <taxon>Gunneridae</taxon>
        <taxon>Pentapetalae</taxon>
        <taxon>asterids</taxon>
        <taxon>lamiids</taxon>
        <taxon>Solanales</taxon>
        <taxon>Solanaceae</taxon>
        <taxon>Solanoideae</taxon>
        <taxon>Solaneae</taxon>
        <taxon>Solanum</taxon>
        <taxon>Solanum subgen. Lycopersicon</taxon>
    </lineage>
</organism>
<name>A0A6N2CDF5_SOLCI</name>
<evidence type="ECO:0000259" key="3">
    <source>
        <dbReference type="PROSITE" id="PS50158"/>
    </source>
</evidence>
<proteinExistence type="predicted"/>
<dbReference type="AlphaFoldDB" id="A0A6N2CDF5"/>
<evidence type="ECO:0000313" key="4">
    <source>
        <dbReference type="EMBL" id="TMX04879.1"/>
    </source>
</evidence>
<reference evidence="4" key="1">
    <citation type="submission" date="2019-05" db="EMBL/GenBank/DDBJ databases">
        <title>The de novo reference genome and transcriptome assemblies of the wild tomato species Solanum chilense.</title>
        <authorList>
            <person name="Stam R."/>
            <person name="Nosenko T."/>
            <person name="Hoerger A.C."/>
            <person name="Stephan W."/>
            <person name="Seidel M.A."/>
            <person name="Kuhn J.M.M."/>
            <person name="Haberer G."/>
            <person name="Tellier A."/>
        </authorList>
    </citation>
    <scope>NUCLEOTIDE SEQUENCE</scope>
    <source>
        <tissue evidence="4">Mature leaves</tissue>
    </source>
</reference>
<feature type="region of interest" description="Disordered" evidence="2">
    <location>
        <begin position="1"/>
        <end position="25"/>
    </location>
</feature>
<dbReference type="GO" id="GO:0003676">
    <property type="term" value="F:nucleic acid binding"/>
    <property type="evidence" value="ECO:0007669"/>
    <property type="project" value="InterPro"/>
</dbReference>
<keyword evidence="1" id="KW-0479">Metal-binding</keyword>
<dbReference type="InterPro" id="IPR036875">
    <property type="entry name" value="Znf_CCHC_sf"/>
</dbReference>
<dbReference type="SMART" id="SM00343">
    <property type="entry name" value="ZnF_C2HC"/>
    <property type="match status" value="1"/>
</dbReference>
<dbReference type="InterPro" id="IPR001878">
    <property type="entry name" value="Znf_CCHC"/>
</dbReference>
<comment type="caution">
    <text evidence="4">The sequence shown here is derived from an EMBL/GenBank/DDBJ whole genome shotgun (WGS) entry which is preliminary data.</text>
</comment>
<dbReference type="EMBL" id="RXGB01000158">
    <property type="protein sequence ID" value="TMX04879.1"/>
    <property type="molecule type" value="Genomic_DNA"/>
</dbReference>
<keyword evidence="1" id="KW-0863">Zinc-finger</keyword>
<accession>A0A6N2CDF5</accession>
<evidence type="ECO:0000256" key="1">
    <source>
        <dbReference type="PROSITE-ProRule" id="PRU00047"/>
    </source>
</evidence>
<evidence type="ECO:0000256" key="2">
    <source>
        <dbReference type="SAM" id="MobiDB-lite"/>
    </source>
</evidence>
<keyword evidence="1" id="KW-0862">Zinc</keyword>
<dbReference type="Pfam" id="PF00098">
    <property type="entry name" value="zf-CCHC"/>
    <property type="match status" value="1"/>
</dbReference>
<dbReference type="Gene3D" id="4.10.60.10">
    <property type="entry name" value="Zinc finger, CCHC-type"/>
    <property type="match status" value="1"/>
</dbReference>
<feature type="domain" description="CCHC-type" evidence="3">
    <location>
        <begin position="179"/>
        <end position="193"/>
    </location>
</feature>
<sequence length="243" mass="27444">MNEEIPPQVEQVPQDGQGVQGAQVPPQDRAMTTQVNLSMVPRVVERTMTSRLRYFVRINSPIFLGSKVGDEPQEFLDGVYKMFIYMGVKYRKKVELASCQLRNFSQIWYTQWKDNRIDEKGPIEWEEFKESFLEGSNSRKPNSANVKLEKGGSSQKVKPTCAKCGKKHYGECLLGTRICFGCGKEGHKVRDCPMVASKGRDGKQVAPSVSKDDAPTKMCSYALRSIGEKPDEINDDVVKFSLY</sequence>
<dbReference type="SUPFAM" id="SSF57756">
    <property type="entry name" value="Retrovirus zinc finger-like domains"/>
    <property type="match status" value="1"/>
</dbReference>